<name>A0A1V9XRH0_9ACAR</name>
<evidence type="ECO:0000313" key="2">
    <source>
        <dbReference type="EMBL" id="OQR75992.1"/>
    </source>
</evidence>
<organism evidence="2 3">
    <name type="scientific">Tropilaelaps mercedesae</name>
    <dbReference type="NCBI Taxonomy" id="418985"/>
    <lineage>
        <taxon>Eukaryota</taxon>
        <taxon>Metazoa</taxon>
        <taxon>Ecdysozoa</taxon>
        <taxon>Arthropoda</taxon>
        <taxon>Chelicerata</taxon>
        <taxon>Arachnida</taxon>
        <taxon>Acari</taxon>
        <taxon>Parasitiformes</taxon>
        <taxon>Mesostigmata</taxon>
        <taxon>Gamasina</taxon>
        <taxon>Dermanyssoidea</taxon>
        <taxon>Laelapidae</taxon>
        <taxon>Tropilaelaps</taxon>
    </lineage>
</organism>
<dbReference type="Pfam" id="PF00704">
    <property type="entry name" value="Glyco_hydro_18"/>
    <property type="match status" value="1"/>
</dbReference>
<dbReference type="InParanoid" id="A0A1V9XRH0"/>
<dbReference type="STRING" id="418985.A0A1V9XRH0"/>
<dbReference type="OrthoDB" id="10066324at2759"/>
<evidence type="ECO:0000259" key="1">
    <source>
        <dbReference type="PROSITE" id="PS51910"/>
    </source>
</evidence>
<dbReference type="PANTHER" id="PTHR11177">
    <property type="entry name" value="CHITINASE"/>
    <property type="match status" value="1"/>
</dbReference>
<dbReference type="Gene3D" id="3.20.20.80">
    <property type="entry name" value="Glycosidases"/>
    <property type="match status" value="1"/>
</dbReference>
<dbReference type="GO" id="GO:0004568">
    <property type="term" value="F:chitinase activity"/>
    <property type="evidence" value="ECO:0007669"/>
    <property type="project" value="TreeGrafter"/>
</dbReference>
<dbReference type="SMART" id="SM00636">
    <property type="entry name" value="Glyco_18"/>
    <property type="match status" value="1"/>
</dbReference>
<gene>
    <name evidence="2" type="ORF">BIW11_08061</name>
</gene>
<dbReference type="InterPro" id="IPR017853">
    <property type="entry name" value="GH"/>
</dbReference>
<keyword evidence="3" id="KW-1185">Reference proteome</keyword>
<dbReference type="GO" id="GO:0008061">
    <property type="term" value="F:chitin binding"/>
    <property type="evidence" value="ECO:0007669"/>
    <property type="project" value="InterPro"/>
</dbReference>
<dbReference type="PROSITE" id="PS51910">
    <property type="entry name" value="GH18_2"/>
    <property type="match status" value="1"/>
</dbReference>
<dbReference type="GO" id="GO:0005975">
    <property type="term" value="P:carbohydrate metabolic process"/>
    <property type="evidence" value="ECO:0007669"/>
    <property type="project" value="InterPro"/>
</dbReference>
<dbReference type="EMBL" id="MNPL01005481">
    <property type="protein sequence ID" value="OQR75992.1"/>
    <property type="molecule type" value="Genomic_DNA"/>
</dbReference>
<dbReference type="GO" id="GO:0005576">
    <property type="term" value="C:extracellular region"/>
    <property type="evidence" value="ECO:0007669"/>
    <property type="project" value="TreeGrafter"/>
</dbReference>
<dbReference type="Gene3D" id="3.10.50.10">
    <property type="match status" value="1"/>
</dbReference>
<comment type="caution">
    <text evidence="2">The sequence shown here is derived from an EMBL/GenBank/DDBJ whole genome shotgun (WGS) entry which is preliminary data.</text>
</comment>
<reference evidence="2 3" key="1">
    <citation type="journal article" date="2017" name="Gigascience">
        <title>Draft genome of the honey bee ectoparasitic mite, Tropilaelaps mercedesae, is shaped by the parasitic life history.</title>
        <authorList>
            <person name="Dong X."/>
            <person name="Armstrong S.D."/>
            <person name="Xia D."/>
            <person name="Makepeace B.L."/>
            <person name="Darby A.C."/>
            <person name="Kadowaki T."/>
        </authorList>
    </citation>
    <scope>NUCLEOTIDE SEQUENCE [LARGE SCALE GENOMIC DNA]</scope>
    <source>
        <strain evidence="2">Wuxi-XJTLU</strain>
    </source>
</reference>
<dbReference type="SUPFAM" id="SSF51445">
    <property type="entry name" value="(Trans)glycosidases"/>
    <property type="match status" value="1"/>
</dbReference>
<dbReference type="GO" id="GO:0006032">
    <property type="term" value="P:chitin catabolic process"/>
    <property type="evidence" value="ECO:0007669"/>
    <property type="project" value="TreeGrafter"/>
</dbReference>
<dbReference type="InterPro" id="IPR011583">
    <property type="entry name" value="Chitinase_II/V-like_cat"/>
</dbReference>
<dbReference type="InterPro" id="IPR050314">
    <property type="entry name" value="Glycosyl_Hydrlase_18"/>
</dbReference>
<dbReference type="AlphaFoldDB" id="A0A1V9XRH0"/>
<dbReference type="InterPro" id="IPR001223">
    <property type="entry name" value="Glyco_hydro18_cat"/>
</dbReference>
<sequence length="276" mass="30622">MDLHFSFLESCTELMQAVDLDGLDYDWEFPGWLQRASLAVLLRRTSAVLRNLNASRSEPVELSVALPGPFTFAIGFSVNVITRYCDFVNLMTYDLVLLNPLIPRAALHSPLYAQPSWIYAPFAVDFVVAFWLMLGLPRTMINLGIPTYGVAYALQNKCQTDLFSPIKGYSPMGANINYATICTVVGSEHRKARRDQTSGGPFVDDGNGTWISYDDEYSITQKVAFARSKGLGGIMIFSLNADDHLGDCGRQRFPLTRMAVRSWLNKTLPAATIAGN</sequence>
<dbReference type="PANTHER" id="PTHR11177:SF317">
    <property type="entry name" value="CHITINASE 12-RELATED"/>
    <property type="match status" value="1"/>
</dbReference>
<protein>
    <submittedName>
        <fullName evidence="2">Chitinase-3 protein 2-like</fullName>
    </submittedName>
</protein>
<accession>A0A1V9XRH0</accession>
<evidence type="ECO:0000313" key="3">
    <source>
        <dbReference type="Proteomes" id="UP000192247"/>
    </source>
</evidence>
<dbReference type="InterPro" id="IPR029070">
    <property type="entry name" value="Chitinase_insertion_sf"/>
</dbReference>
<feature type="domain" description="GH18" evidence="1">
    <location>
        <begin position="1"/>
        <end position="266"/>
    </location>
</feature>
<dbReference type="Proteomes" id="UP000192247">
    <property type="component" value="Unassembled WGS sequence"/>
</dbReference>
<proteinExistence type="predicted"/>